<evidence type="ECO:0000313" key="1">
    <source>
        <dbReference type="EMBL" id="VDP74740.1"/>
    </source>
</evidence>
<dbReference type="Proteomes" id="UP000272942">
    <property type="component" value="Unassembled WGS sequence"/>
</dbReference>
<accession>A0A183ADY6</accession>
<organism evidence="3">
    <name type="scientific">Echinostoma caproni</name>
    <dbReference type="NCBI Taxonomy" id="27848"/>
    <lineage>
        <taxon>Eukaryota</taxon>
        <taxon>Metazoa</taxon>
        <taxon>Spiralia</taxon>
        <taxon>Lophotrochozoa</taxon>
        <taxon>Platyhelminthes</taxon>
        <taxon>Trematoda</taxon>
        <taxon>Digenea</taxon>
        <taxon>Plagiorchiida</taxon>
        <taxon>Echinostomata</taxon>
        <taxon>Echinostomatoidea</taxon>
        <taxon>Echinostomatidae</taxon>
        <taxon>Echinostoma</taxon>
    </lineage>
</organism>
<reference evidence="3" key="1">
    <citation type="submission" date="2016-06" db="UniProtKB">
        <authorList>
            <consortium name="WormBaseParasite"/>
        </authorList>
    </citation>
    <scope>IDENTIFICATION</scope>
</reference>
<proteinExistence type="predicted"/>
<keyword evidence="2" id="KW-1185">Reference proteome</keyword>
<dbReference type="WBParaSite" id="ECPE_0000518301-mRNA-1">
    <property type="protein sequence ID" value="ECPE_0000518301-mRNA-1"/>
    <property type="gene ID" value="ECPE_0000518301"/>
</dbReference>
<reference evidence="1 2" key="2">
    <citation type="submission" date="2018-11" db="EMBL/GenBank/DDBJ databases">
        <authorList>
            <consortium name="Pathogen Informatics"/>
        </authorList>
    </citation>
    <scope>NUCLEOTIDE SEQUENCE [LARGE SCALE GENOMIC DNA]</scope>
    <source>
        <strain evidence="1 2">Egypt</strain>
    </source>
</reference>
<dbReference type="AlphaFoldDB" id="A0A183ADY6"/>
<gene>
    <name evidence="1" type="ORF">ECPE_LOCUS5171</name>
</gene>
<sequence>MEKGGALQAPGTSAVAVANATDSINMEKTFSVPHLPLSAPEGSVDTKDDKWTHMSNIPPTETKSRAVNVLIGCDVSEAHYSLEQRPSGSMTQRVLLVDEIRFMQDKELHYCVTTKSVQPLDDRTDVISAFTLPADGHLEVPMTWKVSKFELPNSYATLFASCSADSVMAKSRPLTNSKMSWKVLQWERDLRHRAPSVKEALDELTLIRVLGSNHGDM</sequence>
<protein>
    <submittedName>
        <fullName evidence="3">BRCA-2_OB1 domain-containing protein</fullName>
    </submittedName>
</protein>
<evidence type="ECO:0000313" key="2">
    <source>
        <dbReference type="Proteomes" id="UP000272942"/>
    </source>
</evidence>
<name>A0A183ADY6_9TREM</name>
<dbReference type="EMBL" id="UZAN01042018">
    <property type="protein sequence ID" value="VDP74740.1"/>
    <property type="molecule type" value="Genomic_DNA"/>
</dbReference>
<evidence type="ECO:0000313" key="3">
    <source>
        <dbReference type="WBParaSite" id="ECPE_0000518301-mRNA-1"/>
    </source>
</evidence>